<gene>
    <name evidence="2" type="ORF">D3230_06550</name>
</gene>
<name>A0ABS1SEH9_9MICO</name>
<reference evidence="2 3" key="1">
    <citation type="submission" date="2018-09" db="EMBL/GenBank/DDBJ databases">
        <title>Comparative genomics of Leucobacter spp.</title>
        <authorList>
            <person name="Reis A.C."/>
            <person name="Kolvenbach B.A."/>
            <person name="Corvini P.F.X."/>
            <person name="Nunes O.C."/>
        </authorList>
    </citation>
    <scope>NUCLEOTIDE SEQUENCE [LARGE SCALE GENOMIC DNA]</scope>
    <source>
        <strain evidence="2 3">TAN 31504</strain>
    </source>
</reference>
<dbReference type="RefSeq" id="WP_202344227.1">
    <property type="nucleotide sequence ID" value="NZ_BAAAPI010000013.1"/>
</dbReference>
<sequence>MARIWESNESRDGDEELAVTEQRDRDRPAVTPQSEPAEENPEGADPRDALEAQGEDVASSPARRGQHTPERS</sequence>
<keyword evidence="3" id="KW-1185">Reference proteome</keyword>
<evidence type="ECO:0000256" key="1">
    <source>
        <dbReference type="SAM" id="MobiDB-lite"/>
    </source>
</evidence>
<proteinExistence type="predicted"/>
<dbReference type="Proteomes" id="UP001645859">
    <property type="component" value="Unassembled WGS sequence"/>
</dbReference>
<accession>A0ABS1SEH9</accession>
<evidence type="ECO:0000313" key="3">
    <source>
        <dbReference type="Proteomes" id="UP001645859"/>
    </source>
</evidence>
<dbReference type="EMBL" id="QYAC01000003">
    <property type="protein sequence ID" value="MBL3678956.1"/>
    <property type="molecule type" value="Genomic_DNA"/>
</dbReference>
<feature type="compositionally biased region" description="Basic and acidic residues" evidence="1">
    <location>
        <begin position="1"/>
        <end position="11"/>
    </location>
</feature>
<organism evidence="2 3">
    <name type="scientific">Leucobacter chromiireducens subsp. solipictus</name>
    <dbReference type="NCBI Taxonomy" id="398235"/>
    <lineage>
        <taxon>Bacteria</taxon>
        <taxon>Bacillati</taxon>
        <taxon>Actinomycetota</taxon>
        <taxon>Actinomycetes</taxon>
        <taxon>Micrococcales</taxon>
        <taxon>Microbacteriaceae</taxon>
        <taxon>Leucobacter</taxon>
    </lineage>
</organism>
<protein>
    <submittedName>
        <fullName evidence="2">Uncharacterized protein</fullName>
    </submittedName>
</protein>
<evidence type="ECO:0000313" key="2">
    <source>
        <dbReference type="EMBL" id="MBL3678956.1"/>
    </source>
</evidence>
<comment type="caution">
    <text evidence="2">The sequence shown here is derived from an EMBL/GenBank/DDBJ whole genome shotgun (WGS) entry which is preliminary data.</text>
</comment>
<feature type="region of interest" description="Disordered" evidence="1">
    <location>
        <begin position="1"/>
        <end position="72"/>
    </location>
</feature>